<reference evidence="2" key="2">
    <citation type="submission" date="2023-11" db="UniProtKB">
        <authorList>
            <consortium name="WormBaseParasite"/>
        </authorList>
    </citation>
    <scope>IDENTIFICATION</scope>
</reference>
<organism evidence="1 2">
    <name type="scientific">Trichobilharzia regenti</name>
    <name type="common">Nasal bird schistosome</name>
    <dbReference type="NCBI Taxonomy" id="157069"/>
    <lineage>
        <taxon>Eukaryota</taxon>
        <taxon>Metazoa</taxon>
        <taxon>Spiralia</taxon>
        <taxon>Lophotrochozoa</taxon>
        <taxon>Platyhelminthes</taxon>
        <taxon>Trematoda</taxon>
        <taxon>Digenea</taxon>
        <taxon>Strigeidida</taxon>
        <taxon>Schistosomatoidea</taxon>
        <taxon>Schistosomatidae</taxon>
        <taxon>Trichobilharzia</taxon>
    </lineage>
</organism>
<dbReference type="Proteomes" id="UP000050795">
    <property type="component" value="Unassembled WGS sequence"/>
</dbReference>
<protein>
    <submittedName>
        <fullName evidence="2">PHM7_ext domain-containing protein</fullName>
    </submittedName>
</protein>
<keyword evidence="1" id="KW-1185">Reference proteome</keyword>
<proteinExistence type="predicted"/>
<sequence length="148" mass="17490">MQLLQIDGYQTLWLPEHEAEFQKASIKFMSSKVEKPDVSSWIQDIAKKRLNIATSVAEFKYAKCRVRQLKGPNHFPSIEDDFEKQTHETLSKSDHKLGVLYWMIREQRVQGKENFSLQVKFISVIRSSFNVLFHLFVEILFYDCRLCD</sequence>
<accession>A0AA85JTI5</accession>
<evidence type="ECO:0000313" key="1">
    <source>
        <dbReference type="Proteomes" id="UP000050795"/>
    </source>
</evidence>
<evidence type="ECO:0000313" key="2">
    <source>
        <dbReference type="WBParaSite" id="TREG1_51750.1"/>
    </source>
</evidence>
<name>A0AA85JTI5_TRIRE</name>
<dbReference type="AlphaFoldDB" id="A0AA85JTI5"/>
<reference evidence="1" key="1">
    <citation type="submission" date="2022-06" db="EMBL/GenBank/DDBJ databases">
        <authorList>
            <person name="Berger JAMES D."/>
            <person name="Berger JAMES D."/>
        </authorList>
    </citation>
    <scope>NUCLEOTIDE SEQUENCE [LARGE SCALE GENOMIC DNA]</scope>
</reference>
<dbReference type="WBParaSite" id="TREG1_51750.1">
    <property type="protein sequence ID" value="TREG1_51750.1"/>
    <property type="gene ID" value="TREG1_51750"/>
</dbReference>